<dbReference type="GO" id="GO:0019752">
    <property type="term" value="P:carboxylic acid metabolic process"/>
    <property type="evidence" value="ECO:0007669"/>
    <property type="project" value="UniProtKB-ARBA"/>
</dbReference>
<dbReference type="GO" id="GO:0016853">
    <property type="term" value="F:isomerase activity"/>
    <property type="evidence" value="ECO:0007669"/>
    <property type="project" value="UniProtKB-ARBA"/>
</dbReference>
<evidence type="ECO:0000259" key="4">
    <source>
        <dbReference type="Pfam" id="PF10370"/>
    </source>
</evidence>
<dbReference type="Gene3D" id="3.90.850.10">
    <property type="entry name" value="Fumarylacetoacetase-like, C-terminal domain"/>
    <property type="match status" value="1"/>
</dbReference>
<dbReference type="GO" id="GO:0046872">
    <property type="term" value="F:metal ion binding"/>
    <property type="evidence" value="ECO:0007669"/>
    <property type="project" value="UniProtKB-KW"/>
</dbReference>
<comment type="caution">
    <text evidence="5">The sequence shown here is derived from an EMBL/GenBank/DDBJ whole genome shotgun (WGS) entry which is preliminary data.</text>
</comment>
<reference evidence="5 6" key="1">
    <citation type="submission" date="2019-03" db="EMBL/GenBank/DDBJ databases">
        <title>Subsurface microbial communities from deep shales in Ohio and West Virginia, USA.</title>
        <authorList>
            <person name="Wrighton K."/>
        </authorList>
    </citation>
    <scope>NUCLEOTIDE SEQUENCE [LARGE SCALE GENOMIC DNA]</scope>
    <source>
        <strain evidence="5 6">MA284_T2</strain>
    </source>
</reference>
<evidence type="ECO:0000259" key="3">
    <source>
        <dbReference type="Pfam" id="PF01557"/>
    </source>
</evidence>
<keyword evidence="2" id="KW-0479">Metal-binding</keyword>
<evidence type="ECO:0000313" key="6">
    <source>
        <dbReference type="Proteomes" id="UP000295064"/>
    </source>
</evidence>
<dbReference type="EMBL" id="SNWX01000005">
    <property type="protein sequence ID" value="TDO93935.1"/>
    <property type="molecule type" value="Genomic_DNA"/>
</dbReference>
<sequence>MKIIRYQMNNEIKRGILEDDRVFELVGDIFSDFSRGKKTADLEEVKLLAPIVPPNIIAIGLNYRQHAVETGAEIPERPVIFLKATSSITDPNSEITLPKLAPDEVDYEAELAVIIAKEAKNIETVEVDEYILGYSCANDVSARDCQKKLDEQWARGKSFDTFCPLGPWIETELDAGDLEIKSILNEEIMQQSRTSDMIFKIEQLISYLSHNMTLLPGTVILTGTPEGVGFAREDQVFLKDGDQITIEIEGIGSLVNTVKKEIKNSN</sequence>
<dbReference type="InterPro" id="IPR018833">
    <property type="entry name" value="Rv2993c-like_N"/>
</dbReference>
<evidence type="ECO:0000256" key="2">
    <source>
        <dbReference type="ARBA" id="ARBA00022723"/>
    </source>
</evidence>
<organism evidence="5 6">
    <name type="scientific">Halanaerobium saccharolyticum</name>
    <dbReference type="NCBI Taxonomy" id="43595"/>
    <lineage>
        <taxon>Bacteria</taxon>
        <taxon>Bacillati</taxon>
        <taxon>Bacillota</taxon>
        <taxon>Clostridia</taxon>
        <taxon>Halanaerobiales</taxon>
        <taxon>Halanaerobiaceae</taxon>
        <taxon>Halanaerobium</taxon>
    </lineage>
</organism>
<evidence type="ECO:0000256" key="1">
    <source>
        <dbReference type="ARBA" id="ARBA00010211"/>
    </source>
</evidence>
<feature type="domain" description="Fumarylacetoacetase-like C-terminal" evidence="3">
    <location>
        <begin position="56"/>
        <end position="258"/>
    </location>
</feature>
<dbReference type="OrthoDB" id="9805307at2"/>
<dbReference type="RefSeq" id="WP_133514428.1">
    <property type="nucleotide sequence ID" value="NZ_SNWX01000005.1"/>
</dbReference>
<evidence type="ECO:0000313" key="5">
    <source>
        <dbReference type="EMBL" id="TDO93935.1"/>
    </source>
</evidence>
<feature type="domain" description="Rv2993c-like N-terminal" evidence="4">
    <location>
        <begin position="1"/>
        <end position="50"/>
    </location>
</feature>
<dbReference type="InterPro" id="IPR036663">
    <property type="entry name" value="Fumarylacetoacetase_C_sf"/>
</dbReference>
<dbReference type="PANTHER" id="PTHR42796:SF4">
    <property type="entry name" value="FUMARYLACETOACETATE HYDROLASE DOMAIN-CONTAINING PROTEIN 2A"/>
    <property type="match status" value="1"/>
</dbReference>
<protein>
    <submittedName>
        <fullName evidence="5">2-keto-4-pentenoate hydratase/2-oxohepta-3-ene-1,7-dioic acid hydratase in catechol pathway</fullName>
    </submittedName>
</protein>
<dbReference type="Pfam" id="PF10370">
    <property type="entry name" value="Rv2993c-like_N"/>
    <property type="match status" value="1"/>
</dbReference>
<dbReference type="SUPFAM" id="SSF56529">
    <property type="entry name" value="FAH"/>
    <property type="match status" value="1"/>
</dbReference>
<dbReference type="InterPro" id="IPR051121">
    <property type="entry name" value="FAH"/>
</dbReference>
<dbReference type="Proteomes" id="UP000295064">
    <property type="component" value="Unassembled WGS sequence"/>
</dbReference>
<comment type="similarity">
    <text evidence="1">Belongs to the FAH family.</text>
</comment>
<dbReference type="FunFam" id="3.90.850.10:FF:000002">
    <property type="entry name" value="2-hydroxyhepta-2,4-diene-1,7-dioate isomerase"/>
    <property type="match status" value="1"/>
</dbReference>
<gene>
    <name evidence="5" type="ORF">DFR79_10587</name>
</gene>
<name>A0A4R6M0A1_9FIRM</name>
<dbReference type="InterPro" id="IPR011234">
    <property type="entry name" value="Fumarylacetoacetase-like_C"/>
</dbReference>
<dbReference type="PANTHER" id="PTHR42796">
    <property type="entry name" value="FUMARYLACETOACETATE HYDROLASE DOMAIN-CONTAINING PROTEIN 2A-RELATED"/>
    <property type="match status" value="1"/>
</dbReference>
<accession>A0A4R6M0A1</accession>
<proteinExistence type="inferred from homology"/>
<dbReference type="Pfam" id="PF01557">
    <property type="entry name" value="FAA_hydrolase"/>
    <property type="match status" value="1"/>
</dbReference>
<dbReference type="AlphaFoldDB" id="A0A4R6M0A1"/>